<protein>
    <submittedName>
        <fullName evidence="1">Uncharacterized protein</fullName>
    </submittedName>
</protein>
<evidence type="ECO:0000313" key="2">
    <source>
        <dbReference type="Proteomes" id="UP000680206"/>
    </source>
</evidence>
<proteinExistence type="predicted"/>
<sequence length="97" mass="10958">MDMDIVFSARQQARLAEARKRGGTTTLRRTFRSTIGAHRLWRRIAMDATRLGLAVDYQHDGGWFTRTHQVVVRGPAVKVAAYDIVVEEFLALCPGRS</sequence>
<name>A0ABS3RZY3_9ACTN</name>
<evidence type="ECO:0000313" key="1">
    <source>
        <dbReference type="EMBL" id="MBO2461575.1"/>
    </source>
</evidence>
<dbReference type="Proteomes" id="UP000680206">
    <property type="component" value="Unassembled WGS sequence"/>
</dbReference>
<gene>
    <name evidence="1" type="ORF">J4709_28810</name>
</gene>
<keyword evidence="2" id="KW-1185">Reference proteome</keyword>
<dbReference type="EMBL" id="JAGEPF010000018">
    <property type="protein sequence ID" value="MBO2461575.1"/>
    <property type="molecule type" value="Genomic_DNA"/>
</dbReference>
<accession>A0ABS3RZY3</accession>
<organism evidence="1 2">
    <name type="scientific">Actinomadura violacea</name>
    <dbReference type="NCBI Taxonomy" id="2819934"/>
    <lineage>
        <taxon>Bacteria</taxon>
        <taxon>Bacillati</taxon>
        <taxon>Actinomycetota</taxon>
        <taxon>Actinomycetes</taxon>
        <taxon>Streptosporangiales</taxon>
        <taxon>Thermomonosporaceae</taxon>
        <taxon>Actinomadura</taxon>
    </lineage>
</organism>
<dbReference type="RefSeq" id="WP_208244931.1">
    <property type="nucleotide sequence ID" value="NZ_JAGEPF010000018.1"/>
</dbReference>
<reference evidence="1 2" key="1">
    <citation type="submission" date="2021-03" db="EMBL/GenBank/DDBJ databases">
        <title>Actinomadura violae sp. nov., isolated from lichen in Thailand.</title>
        <authorList>
            <person name="Kanchanasin P."/>
            <person name="Saeng-In P."/>
            <person name="Phongsopitanun W."/>
            <person name="Yuki M."/>
            <person name="Kudo T."/>
            <person name="Ohkuma M."/>
            <person name="Tanasupawat S."/>
        </authorList>
    </citation>
    <scope>NUCLEOTIDE SEQUENCE [LARGE SCALE GENOMIC DNA]</scope>
    <source>
        <strain evidence="1 2">LCR2-06</strain>
    </source>
</reference>
<comment type="caution">
    <text evidence="1">The sequence shown here is derived from an EMBL/GenBank/DDBJ whole genome shotgun (WGS) entry which is preliminary data.</text>
</comment>